<keyword evidence="3" id="KW-1185">Reference proteome</keyword>
<sequence>MRLLEHIPLIKQLEIVNRLEFFKEFTVAERQVLLESFGCLYLINAHRHAFKRFERDDKLYIVLSGELSIYSKSEHDELGRIKPGEFVGEGAFISHRERSTNAIALVDTIVLAITAEALTRLPNVVREKIKDQLIIGMSLRIAKLNAHIEQEDKSH</sequence>
<dbReference type="PROSITE" id="PS50042">
    <property type="entry name" value="CNMP_BINDING_3"/>
    <property type="match status" value="1"/>
</dbReference>
<dbReference type="KEGG" id="pxi:J5O05_12255"/>
<dbReference type="Gene3D" id="2.60.120.10">
    <property type="entry name" value="Jelly Rolls"/>
    <property type="match status" value="1"/>
</dbReference>
<evidence type="ECO:0000259" key="1">
    <source>
        <dbReference type="PROSITE" id="PS50042"/>
    </source>
</evidence>
<dbReference type="SUPFAM" id="SSF51206">
    <property type="entry name" value="cAMP-binding domain-like"/>
    <property type="match status" value="1"/>
</dbReference>
<protein>
    <submittedName>
        <fullName evidence="2">Cyclic nucleotide-binding domain-containing protein</fullName>
    </submittedName>
</protein>
<dbReference type="AlphaFoldDB" id="A0A975DFN5"/>
<feature type="domain" description="Cyclic nucleotide-binding" evidence="1">
    <location>
        <begin position="21"/>
        <end position="121"/>
    </location>
</feature>
<dbReference type="Proteomes" id="UP000664904">
    <property type="component" value="Chromosome"/>
</dbReference>
<reference evidence="2" key="1">
    <citation type="submission" date="2021-03" db="EMBL/GenBank/DDBJ databases">
        <title>Complete Genome of Pseudoalteromonas xiamenensis STKMTI.2, a new potential marine bacterium producing anti-Vibrio compounds.</title>
        <authorList>
            <person name="Handayani D.P."/>
            <person name="Isnansetyo A."/>
            <person name="Istiqomah I."/>
            <person name="Jumina J."/>
        </authorList>
    </citation>
    <scope>NUCLEOTIDE SEQUENCE</scope>
    <source>
        <strain evidence="2">STKMTI.2</strain>
    </source>
</reference>
<dbReference type="CDD" id="cd00038">
    <property type="entry name" value="CAP_ED"/>
    <property type="match status" value="1"/>
</dbReference>
<gene>
    <name evidence="2" type="ORF">J5O05_12255</name>
</gene>
<proteinExistence type="predicted"/>
<dbReference type="EMBL" id="CP072133">
    <property type="protein sequence ID" value="QTH70694.1"/>
    <property type="molecule type" value="Genomic_DNA"/>
</dbReference>
<evidence type="ECO:0000313" key="3">
    <source>
        <dbReference type="Proteomes" id="UP000664904"/>
    </source>
</evidence>
<dbReference type="Pfam" id="PF00027">
    <property type="entry name" value="cNMP_binding"/>
    <property type="match status" value="1"/>
</dbReference>
<evidence type="ECO:0000313" key="2">
    <source>
        <dbReference type="EMBL" id="QTH70694.1"/>
    </source>
</evidence>
<organism evidence="2 3">
    <name type="scientific">Pseudoalteromonas xiamenensis</name>
    <dbReference type="NCBI Taxonomy" id="882626"/>
    <lineage>
        <taxon>Bacteria</taxon>
        <taxon>Pseudomonadati</taxon>
        <taxon>Pseudomonadota</taxon>
        <taxon>Gammaproteobacteria</taxon>
        <taxon>Alteromonadales</taxon>
        <taxon>Pseudoalteromonadaceae</taxon>
        <taxon>Pseudoalteromonas</taxon>
    </lineage>
</organism>
<name>A0A975DFN5_9GAMM</name>
<dbReference type="SMART" id="SM00100">
    <property type="entry name" value="cNMP"/>
    <property type="match status" value="1"/>
</dbReference>
<dbReference type="RefSeq" id="WP_208842278.1">
    <property type="nucleotide sequence ID" value="NZ_CP072133.1"/>
</dbReference>
<dbReference type="InterPro" id="IPR018490">
    <property type="entry name" value="cNMP-bd_dom_sf"/>
</dbReference>
<dbReference type="InterPro" id="IPR014710">
    <property type="entry name" value="RmlC-like_jellyroll"/>
</dbReference>
<dbReference type="InterPro" id="IPR000595">
    <property type="entry name" value="cNMP-bd_dom"/>
</dbReference>
<accession>A0A975DFN5</accession>